<dbReference type="Proteomes" id="UP000281406">
    <property type="component" value="Unassembled WGS sequence"/>
</dbReference>
<name>A0A3N0YYW9_ANAGA</name>
<sequence>MNGLSSSLEPQFFGVQRQDPEDLVRDRGYIQPVHRPQRHHQTGLEGDYYLVSGERHVLIRNTARPRASSTTDDR</sequence>
<comment type="caution">
    <text evidence="2">The sequence shown here is derived from an EMBL/GenBank/DDBJ whole genome shotgun (WGS) entry which is preliminary data.</text>
</comment>
<keyword evidence="3" id="KW-1185">Reference proteome</keyword>
<reference evidence="2 3" key="1">
    <citation type="submission" date="2018-10" db="EMBL/GenBank/DDBJ databases">
        <title>Genome assembly for a Yunnan-Guizhou Plateau 3E fish, Anabarilius grahami (Regan), and its evolutionary and genetic applications.</title>
        <authorList>
            <person name="Jiang W."/>
        </authorList>
    </citation>
    <scope>NUCLEOTIDE SEQUENCE [LARGE SCALE GENOMIC DNA]</scope>
    <source>
        <strain evidence="2">AG-KIZ</strain>
        <tissue evidence="2">Muscle</tissue>
    </source>
</reference>
<dbReference type="EMBL" id="RJVU01019149">
    <property type="protein sequence ID" value="ROL51163.1"/>
    <property type="molecule type" value="Genomic_DNA"/>
</dbReference>
<protein>
    <submittedName>
        <fullName evidence="2">Uncharacterized protein</fullName>
    </submittedName>
</protein>
<evidence type="ECO:0000256" key="1">
    <source>
        <dbReference type="SAM" id="MobiDB-lite"/>
    </source>
</evidence>
<accession>A0A3N0YYW9</accession>
<feature type="region of interest" description="Disordered" evidence="1">
    <location>
        <begin position="1"/>
        <end position="25"/>
    </location>
</feature>
<dbReference type="AlphaFoldDB" id="A0A3N0YYW9"/>
<proteinExistence type="predicted"/>
<evidence type="ECO:0000313" key="2">
    <source>
        <dbReference type="EMBL" id="ROL51163.1"/>
    </source>
</evidence>
<evidence type="ECO:0000313" key="3">
    <source>
        <dbReference type="Proteomes" id="UP000281406"/>
    </source>
</evidence>
<gene>
    <name evidence="2" type="ORF">DPX16_12072</name>
</gene>
<organism evidence="2 3">
    <name type="scientific">Anabarilius grahami</name>
    <name type="common">Kanglang fish</name>
    <name type="synonym">Barilius grahami</name>
    <dbReference type="NCBI Taxonomy" id="495550"/>
    <lineage>
        <taxon>Eukaryota</taxon>
        <taxon>Metazoa</taxon>
        <taxon>Chordata</taxon>
        <taxon>Craniata</taxon>
        <taxon>Vertebrata</taxon>
        <taxon>Euteleostomi</taxon>
        <taxon>Actinopterygii</taxon>
        <taxon>Neopterygii</taxon>
        <taxon>Teleostei</taxon>
        <taxon>Ostariophysi</taxon>
        <taxon>Cypriniformes</taxon>
        <taxon>Xenocyprididae</taxon>
        <taxon>Xenocypridinae</taxon>
        <taxon>Xenocypridinae incertae sedis</taxon>
        <taxon>Anabarilius</taxon>
    </lineage>
</organism>